<evidence type="ECO:0000313" key="3">
    <source>
        <dbReference type="Proteomes" id="UP000191056"/>
    </source>
</evidence>
<organism evidence="2 3">
    <name type="scientific">Clostridium chromiireducens</name>
    <dbReference type="NCBI Taxonomy" id="225345"/>
    <lineage>
        <taxon>Bacteria</taxon>
        <taxon>Bacillati</taxon>
        <taxon>Bacillota</taxon>
        <taxon>Clostridia</taxon>
        <taxon>Eubacteriales</taxon>
        <taxon>Clostridiaceae</taxon>
        <taxon>Clostridium</taxon>
    </lineage>
</organism>
<evidence type="ECO:0000313" key="2">
    <source>
        <dbReference type="EMBL" id="OPJ59554.1"/>
    </source>
</evidence>
<reference evidence="2 3" key="1">
    <citation type="submission" date="2017-03" db="EMBL/GenBank/DDBJ databases">
        <title>Genome sequence of Clostridium chromiireducens DSM 23318.</title>
        <authorList>
            <person name="Poehlein A."/>
            <person name="Daniel R."/>
        </authorList>
    </citation>
    <scope>NUCLEOTIDE SEQUENCE [LARGE SCALE GENOMIC DNA]</scope>
    <source>
        <strain evidence="2 3">DSM 23318</strain>
    </source>
</reference>
<protein>
    <submittedName>
        <fullName evidence="2">Uncharacterized protein</fullName>
    </submittedName>
</protein>
<name>A0A1V4II99_9CLOT</name>
<proteinExistence type="predicted"/>
<gene>
    <name evidence="2" type="ORF">CLCHR_34370</name>
</gene>
<evidence type="ECO:0000256" key="1">
    <source>
        <dbReference type="SAM" id="MobiDB-lite"/>
    </source>
</evidence>
<dbReference type="EMBL" id="MZGT01000050">
    <property type="protein sequence ID" value="OPJ59554.1"/>
    <property type="molecule type" value="Genomic_DNA"/>
</dbReference>
<sequence>MSKDKAPYAPTPGDYDTNKLTDIHSSESEPSSYARNIGGGANEPRSKSSYNSSDRSIKKEQKSDITERIPTIIKYSDVVNHDSDEHEYQGEY</sequence>
<accession>A0A1V4II99</accession>
<keyword evidence="3" id="KW-1185">Reference proteome</keyword>
<dbReference type="Proteomes" id="UP000191056">
    <property type="component" value="Unassembled WGS sequence"/>
</dbReference>
<dbReference type="AlphaFoldDB" id="A0A1V4II99"/>
<feature type="compositionally biased region" description="Basic and acidic residues" evidence="1">
    <location>
        <begin position="16"/>
        <end position="27"/>
    </location>
</feature>
<dbReference type="STRING" id="225345.CLCHR_34370"/>
<comment type="caution">
    <text evidence="2">The sequence shown here is derived from an EMBL/GenBank/DDBJ whole genome shotgun (WGS) entry which is preliminary data.</text>
</comment>
<feature type="compositionally biased region" description="Basic and acidic residues" evidence="1">
    <location>
        <begin position="55"/>
        <end position="67"/>
    </location>
</feature>
<feature type="region of interest" description="Disordered" evidence="1">
    <location>
        <begin position="1"/>
        <end position="70"/>
    </location>
</feature>
<dbReference type="OrthoDB" id="1936579at2"/>
<dbReference type="RefSeq" id="WP_079441029.1">
    <property type="nucleotide sequence ID" value="NZ_MZGT01000050.1"/>
</dbReference>